<dbReference type="Gene3D" id="1.10.490.10">
    <property type="entry name" value="Globins"/>
    <property type="match status" value="1"/>
</dbReference>
<dbReference type="EMBL" id="CAACVS010000087">
    <property type="protein sequence ID" value="VEU36366.1"/>
    <property type="molecule type" value="Genomic_DNA"/>
</dbReference>
<accession>A0A448Z2T0</accession>
<reference evidence="1 2" key="1">
    <citation type="submission" date="2019-01" db="EMBL/GenBank/DDBJ databases">
        <authorList>
            <person name="Ferrante I. M."/>
        </authorList>
    </citation>
    <scope>NUCLEOTIDE SEQUENCE [LARGE SCALE GENOMIC DNA]</scope>
    <source>
        <strain evidence="1 2">B856</strain>
    </source>
</reference>
<dbReference type="SUPFAM" id="SSF46458">
    <property type="entry name" value="Globin-like"/>
    <property type="match status" value="1"/>
</dbReference>
<dbReference type="AlphaFoldDB" id="A0A448Z2T0"/>
<evidence type="ECO:0000313" key="1">
    <source>
        <dbReference type="EMBL" id="VEU36366.1"/>
    </source>
</evidence>
<name>A0A448Z2T0_9STRA</name>
<keyword evidence="2" id="KW-1185">Reference proteome</keyword>
<dbReference type="Proteomes" id="UP000291116">
    <property type="component" value="Unassembled WGS sequence"/>
</dbReference>
<dbReference type="GO" id="GO:0019825">
    <property type="term" value="F:oxygen binding"/>
    <property type="evidence" value="ECO:0007669"/>
    <property type="project" value="InterPro"/>
</dbReference>
<sequence>MRKGVFEELKVCISNDRLGNKFDTIGVEMFKKLFETFPEIKDHFCENDVEDMSYGLFEMIYVLVQGSGRDLANPQSNLRKILREQSMKWVELGLSTHVVYLIGREILEGMETIFGDSVNHSKEKLRNAFAFLWKHSIQFVLHPILLQQNLQAEALKFYNDVAAELKWKNSKSALGSRGETVQNASEGLHGTP</sequence>
<gene>
    <name evidence="1" type="ORF">PSNMU_V1.4_AUG-EV-PASAV3_0031210</name>
</gene>
<dbReference type="InterPro" id="IPR009050">
    <property type="entry name" value="Globin-like_sf"/>
</dbReference>
<dbReference type="InterPro" id="IPR012292">
    <property type="entry name" value="Globin/Proto"/>
</dbReference>
<evidence type="ECO:0000313" key="2">
    <source>
        <dbReference type="Proteomes" id="UP000291116"/>
    </source>
</evidence>
<protein>
    <recommendedName>
        <fullName evidence="3">Globin family profile domain-containing protein</fullName>
    </recommendedName>
</protein>
<organism evidence="1 2">
    <name type="scientific">Pseudo-nitzschia multistriata</name>
    <dbReference type="NCBI Taxonomy" id="183589"/>
    <lineage>
        <taxon>Eukaryota</taxon>
        <taxon>Sar</taxon>
        <taxon>Stramenopiles</taxon>
        <taxon>Ochrophyta</taxon>
        <taxon>Bacillariophyta</taxon>
        <taxon>Bacillariophyceae</taxon>
        <taxon>Bacillariophycidae</taxon>
        <taxon>Bacillariales</taxon>
        <taxon>Bacillariaceae</taxon>
        <taxon>Pseudo-nitzschia</taxon>
    </lineage>
</organism>
<proteinExistence type="predicted"/>
<dbReference type="GO" id="GO:0020037">
    <property type="term" value="F:heme binding"/>
    <property type="evidence" value="ECO:0007669"/>
    <property type="project" value="InterPro"/>
</dbReference>
<evidence type="ECO:0008006" key="3">
    <source>
        <dbReference type="Google" id="ProtNLM"/>
    </source>
</evidence>